<feature type="transmembrane region" description="Helical" evidence="6">
    <location>
        <begin position="83"/>
        <end position="110"/>
    </location>
</feature>
<evidence type="ECO:0000259" key="7">
    <source>
        <dbReference type="Pfam" id="PF03600"/>
    </source>
</evidence>
<accession>A0A410P5Y8</accession>
<evidence type="ECO:0000256" key="2">
    <source>
        <dbReference type="ARBA" id="ARBA00022448"/>
    </source>
</evidence>
<keyword evidence="5 6" id="KW-0472">Membrane</keyword>
<dbReference type="GO" id="GO:0055085">
    <property type="term" value="P:transmembrane transport"/>
    <property type="evidence" value="ECO:0007669"/>
    <property type="project" value="InterPro"/>
</dbReference>
<organism evidence="8 9">
    <name type="scientific">Velamenicoccus archaeovorus</name>
    <dbReference type="NCBI Taxonomy" id="1930593"/>
    <lineage>
        <taxon>Bacteria</taxon>
        <taxon>Pseudomonadati</taxon>
        <taxon>Candidatus Omnitrophota</taxon>
        <taxon>Candidatus Velamenicoccus</taxon>
    </lineage>
</organism>
<feature type="transmembrane region" description="Helical" evidence="6">
    <location>
        <begin position="314"/>
        <end position="333"/>
    </location>
</feature>
<feature type="domain" description="Citrate transporter-like" evidence="7">
    <location>
        <begin position="55"/>
        <end position="402"/>
    </location>
</feature>
<dbReference type="PANTHER" id="PTHR43568:SF1">
    <property type="entry name" value="P PROTEIN"/>
    <property type="match status" value="1"/>
</dbReference>
<feature type="transmembrane region" description="Helical" evidence="6">
    <location>
        <begin position="32"/>
        <end position="49"/>
    </location>
</feature>
<evidence type="ECO:0000256" key="1">
    <source>
        <dbReference type="ARBA" id="ARBA00004141"/>
    </source>
</evidence>
<gene>
    <name evidence="8" type="ORF">BU251_07070</name>
</gene>
<proteinExistence type="predicted"/>
<dbReference type="PANTHER" id="PTHR43568">
    <property type="entry name" value="P PROTEIN"/>
    <property type="match status" value="1"/>
</dbReference>
<feature type="transmembrane region" description="Helical" evidence="6">
    <location>
        <begin position="122"/>
        <end position="149"/>
    </location>
</feature>
<comment type="subcellular location">
    <subcellularLocation>
        <location evidence="1">Membrane</location>
        <topology evidence="1">Multi-pass membrane protein</topology>
    </subcellularLocation>
</comment>
<dbReference type="RefSeq" id="WP_128700325.1">
    <property type="nucleotide sequence ID" value="NZ_CP019384.1"/>
</dbReference>
<reference evidence="8 9" key="1">
    <citation type="submission" date="2017-01" db="EMBL/GenBank/DDBJ databases">
        <title>First insights into the biology of 'candidatus Vampirococcus archaeovorus'.</title>
        <authorList>
            <person name="Kizina J."/>
            <person name="Jordan S."/>
            <person name="Stueber K."/>
            <person name="Reinhardt R."/>
            <person name="Harder J."/>
        </authorList>
    </citation>
    <scope>NUCLEOTIDE SEQUENCE [LARGE SCALE GENOMIC DNA]</scope>
    <source>
        <strain evidence="8 9">LiM</strain>
    </source>
</reference>
<keyword evidence="2" id="KW-0813">Transport</keyword>
<keyword evidence="4 6" id="KW-1133">Transmembrane helix</keyword>
<name>A0A410P5Y8_VELA1</name>
<dbReference type="Proteomes" id="UP000287243">
    <property type="component" value="Chromosome"/>
</dbReference>
<sequence>MKKIVLKFGGLLFVSVASGLMSHACGLNAHQALSLAIFVASIMGTLFFWEFRLSFAFLGSGLLLVAKAIDLDSFLKLTSLDVILFLAGMMIVVSLLKDAGFFAWLVALILRAKNLSGKKFTFLVMVISGLLACAVDEVTSIIFMVAAILEICDYYEVTPTPFIIISVLATNIGSAATVMGNPIGILIATKANMSFEDFLLTPFPIALVALLVTILIVFRWYNRAITEFDRHIDEMRADDILLRLISVPMDRHLKSSLTIFGVMMVTIVLHRRLEVLLGLTENTILLIAPMLTAGVIMVWKRHKAREYVERGIEWWTLLFFMLLFAQAGTLRHTGTTDVFARLFADFAKNNPGGLLAFVLWSSSIGSSVLDNVIIVVTYVPIIKSFFTLGYGAPPLWWALLLGGCFGGNITLIGSTANIVAIGLLEKEKNIRIRFRDWFGIGLTVGLVTTMVAWAMLLLKNYCCTFKI</sequence>
<dbReference type="GO" id="GO:0016020">
    <property type="term" value="C:membrane"/>
    <property type="evidence" value="ECO:0007669"/>
    <property type="project" value="UniProtKB-SubCell"/>
</dbReference>
<evidence type="ECO:0000256" key="3">
    <source>
        <dbReference type="ARBA" id="ARBA00022692"/>
    </source>
</evidence>
<dbReference type="KEGG" id="vai:BU251_07070"/>
<dbReference type="AlphaFoldDB" id="A0A410P5Y8"/>
<feature type="transmembrane region" description="Helical" evidence="6">
    <location>
        <begin position="161"/>
        <end position="187"/>
    </location>
</feature>
<evidence type="ECO:0000313" key="9">
    <source>
        <dbReference type="Proteomes" id="UP000287243"/>
    </source>
</evidence>
<dbReference type="InterPro" id="IPR051475">
    <property type="entry name" value="Diverse_Ion_Transporter"/>
</dbReference>
<keyword evidence="3 6" id="KW-0812">Transmembrane</keyword>
<dbReference type="EMBL" id="CP019384">
    <property type="protein sequence ID" value="QAT17491.1"/>
    <property type="molecule type" value="Genomic_DNA"/>
</dbReference>
<protein>
    <recommendedName>
        <fullName evidence="7">Citrate transporter-like domain-containing protein</fullName>
    </recommendedName>
</protein>
<evidence type="ECO:0000256" key="4">
    <source>
        <dbReference type="ARBA" id="ARBA00022989"/>
    </source>
</evidence>
<feature type="transmembrane region" description="Helical" evidence="6">
    <location>
        <begin position="199"/>
        <end position="221"/>
    </location>
</feature>
<feature type="transmembrane region" description="Helical" evidence="6">
    <location>
        <begin position="436"/>
        <end position="458"/>
    </location>
</feature>
<dbReference type="OrthoDB" id="9774335at2"/>
<evidence type="ECO:0000256" key="6">
    <source>
        <dbReference type="SAM" id="Phobius"/>
    </source>
</evidence>
<feature type="transmembrane region" description="Helical" evidence="6">
    <location>
        <begin position="396"/>
        <end position="424"/>
    </location>
</feature>
<evidence type="ECO:0000256" key="5">
    <source>
        <dbReference type="ARBA" id="ARBA00023136"/>
    </source>
</evidence>
<dbReference type="Pfam" id="PF03600">
    <property type="entry name" value="CitMHS"/>
    <property type="match status" value="1"/>
</dbReference>
<keyword evidence="9" id="KW-1185">Reference proteome</keyword>
<dbReference type="InterPro" id="IPR004680">
    <property type="entry name" value="Cit_transptr-like_dom"/>
</dbReference>
<evidence type="ECO:0000313" key="8">
    <source>
        <dbReference type="EMBL" id="QAT17491.1"/>
    </source>
</evidence>
<feature type="transmembrane region" description="Helical" evidence="6">
    <location>
        <begin position="282"/>
        <end position="299"/>
    </location>
</feature>